<dbReference type="InterPro" id="IPR000895">
    <property type="entry name" value="Transthyretin/HIU_hydrolase"/>
</dbReference>
<dbReference type="Pfam" id="PF00576">
    <property type="entry name" value="Transthyretin"/>
    <property type="match status" value="1"/>
</dbReference>
<dbReference type="InterPro" id="IPR023418">
    <property type="entry name" value="Thyroxine_BS"/>
</dbReference>
<dbReference type="PANTHER" id="PTHR10395">
    <property type="entry name" value="URICASE AND TRANSTHYRETIN-RELATED"/>
    <property type="match status" value="1"/>
</dbReference>
<evidence type="ECO:0000313" key="12">
    <source>
        <dbReference type="EMBL" id="GAA4935137.1"/>
    </source>
</evidence>
<evidence type="ECO:0000256" key="8">
    <source>
        <dbReference type="ARBA" id="ARBA00022801"/>
    </source>
</evidence>
<proteinExistence type="inferred from homology"/>
<feature type="binding site" evidence="9">
    <location>
        <position position="50"/>
    </location>
    <ligand>
        <name>substrate</name>
    </ligand>
</feature>
<keyword evidence="13" id="KW-1185">Reference proteome</keyword>
<evidence type="ECO:0000256" key="10">
    <source>
        <dbReference type="RuleBase" id="RU361270"/>
    </source>
</evidence>
<dbReference type="NCBIfam" id="TIGR02962">
    <property type="entry name" value="hdxy_isourate"/>
    <property type="match status" value="1"/>
</dbReference>
<evidence type="ECO:0000256" key="7">
    <source>
        <dbReference type="ARBA" id="ARBA00022631"/>
    </source>
</evidence>
<comment type="function">
    <text evidence="2">Catalyzes the hydrolysis of 5-hydroxyisourate (HIU) to 2-oxo-4-hydroxy-4-carboxy-5-ureidoimidazoline (OHCU).</text>
</comment>
<dbReference type="EC" id="3.5.2.17" evidence="5 10"/>
<dbReference type="CDD" id="cd05822">
    <property type="entry name" value="TLP_HIUase"/>
    <property type="match status" value="1"/>
</dbReference>
<evidence type="ECO:0000256" key="1">
    <source>
        <dbReference type="ARBA" id="ARBA00001043"/>
    </source>
</evidence>
<dbReference type="InterPro" id="IPR036817">
    <property type="entry name" value="Transthyretin/HIU_hydrolase_sf"/>
</dbReference>
<dbReference type="InterPro" id="IPR014306">
    <property type="entry name" value="Hydroxyisourate_hydrolase"/>
</dbReference>
<dbReference type="PROSITE" id="PS00768">
    <property type="entry name" value="TRANSTHYRETIN_1"/>
    <property type="match status" value="1"/>
</dbReference>
<feature type="binding site" evidence="9">
    <location>
        <position position="114"/>
    </location>
    <ligand>
        <name>substrate</name>
    </ligand>
</feature>
<comment type="catalytic activity">
    <reaction evidence="1 10">
        <text>5-hydroxyisourate + H2O = 5-hydroxy-2-oxo-4-ureido-2,5-dihydro-1H-imidazole-5-carboxylate + H(+)</text>
        <dbReference type="Rhea" id="RHEA:23736"/>
        <dbReference type="ChEBI" id="CHEBI:15377"/>
        <dbReference type="ChEBI" id="CHEBI:15378"/>
        <dbReference type="ChEBI" id="CHEBI:18072"/>
        <dbReference type="ChEBI" id="CHEBI:58639"/>
        <dbReference type="EC" id="3.5.2.17"/>
    </reaction>
</comment>
<dbReference type="Gene3D" id="2.60.40.180">
    <property type="entry name" value="Transthyretin/hydroxyisourate hydrolase domain"/>
    <property type="match status" value="1"/>
</dbReference>
<accession>A0AAV3TYX6</accession>
<comment type="similarity">
    <text evidence="3 10">Belongs to the transthyretin family. 5-hydroxyisourate hydrolase subfamily.</text>
</comment>
<dbReference type="PANTHER" id="PTHR10395:SF7">
    <property type="entry name" value="5-HYDROXYISOURATE HYDROLASE"/>
    <property type="match status" value="1"/>
</dbReference>
<gene>
    <name evidence="12" type="primary">hiuH</name>
    <name evidence="12" type="ORF">GCM10025791_10480</name>
</gene>
<evidence type="ECO:0000259" key="11">
    <source>
        <dbReference type="SMART" id="SM00095"/>
    </source>
</evidence>
<comment type="subunit">
    <text evidence="4 10">Homotetramer.</text>
</comment>
<evidence type="ECO:0000313" key="13">
    <source>
        <dbReference type="Proteomes" id="UP001409585"/>
    </source>
</evidence>
<keyword evidence="7 10" id="KW-0659">Purine metabolism</keyword>
<organism evidence="12 13">
    <name type="scientific">Halioxenophilus aromaticivorans</name>
    <dbReference type="NCBI Taxonomy" id="1306992"/>
    <lineage>
        <taxon>Bacteria</taxon>
        <taxon>Pseudomonadati</taxon>
        <taxon>Pseudomonadota</taxon>
        <taxon>Gammaproteobacteria</taxon>
        <taxon>Alteromonadales</taxon>
        <taxon>Alteromonadaceae</taxon>
        <taxon>Halioxenophilus</taxon>
    </lineage>
</organism>
<reference evidence="13" key="1">
    <citation type="journal article" date="2019" name="Int. J. Syst. Evol. Microbiol.">
        <title>The Global Catalogue of Microorganisms (GCM) 10K type strain sequencing project: providing services to taxonomists for standard genome sequencing and annotation.</title>
        <authorList>
            <consortium name="The Broad Institute Genomics Platform"/>
            <consortium name="The Broad Institute Genome Sequencing Center for Infectious Disease"/>
            <person name="Wu L."/>
            <person name="Ma J."/>
        </authorList>
    </citation>
    <scope>NUCLEOTIDE SEQUENCE [LARGE SCALE GENOMIC DNA]</scope>
    <source>
        <strain evidence="13">JCM 19134</strain>
    </source>
</reference>
<name>A0AAV3TYX6_9ALTE</name>
<evidence type="ECO:0000256" key="4">
    <source>
        <dbReference type="ARBA" id="ARBA00011881"/>
    </source>
</evidence>
<dbReference type="GO" id="GO:0006144">
    <property type="term" value="P:purine nucleobase metabolic process"/>
    <property type="evidence" value="ECO:0007669"/>
    <property type="project" value="UniProtKB-KW"/>
</dbReference>
<dbReference type="AlphaFoldDB" id="A0AAV3TYX6"/>
<evidence type="ECO:0000256" key="9">
    <source>
        <dbReference type="PIRSR" id="PIRSR600895-51"/>
    </source>
</evidence>
<feature type="domain" description="Transthyretin/hydroxyisourate hydrolase" evidence="11">
    <location>
        <begin position="5"/>
        <end position="116"/>
    </location>
</feature>
<evidence type="ECO:0000256" key="6">
    <source>
        <dbReference type="ARBA" id="ARBA00017539"/>
    </source>
</evidence>
<dbReference type="EMBL" id="BAABLX010000007">
    <property type="protein sequence ID" value="GAA4935137.1"/>
    <property type="molecule type" value="Genomic_DNA"/>
</dbReference>
<sequence>MNALARAPITTHILDTERGKPAVGVSVELSQLHQGSWTVVNQGQTNSDGRVEQWQQPLTLATGMYQLVFATDAYFKQLGVASFYPEVNIRFYVAKPQEHYHVPLLLSAHGYSTYRGT</sequence>
<dbReference type="SUPFAM" id="SSF49472">
    <property type="entry name" value="Transthyretin (synonym: prealbumin)"/>
    <property type="match status" value="1"/>
</dbReference>
<dbReference type="GO" id="GO:0033971">
    <property type="term" value="F:hydroxyisourate hydrolase activity"/>
    <property type="evidence" value="ECO:0007669"/>
    <property type="project" value="UniProtKB-EC"/>
</dbReference>
<comment type="caution">
    <text evidence="12">The sequence shown here is derived from an EMBL/GenBank/DDBJ whole genome shotgun (WGS) entry which is preliminary data.</text>
</comment>
<dbReference type="Proteomes" id="UP001409585">
    <property type="component" value="Unassembled WGS sequence"/>
</dbReference>
<feature type="binding site" evidence="9">
    <location>
        <position position="12"/>
    </location>
    <ligand>
        <name>substrate</name>
    </ligand>
</feature>
<dbReference type="RefSeq" id="WP_345418142.1">
    <property type="nucleotide sequence ID" value="NZ_AP031496.1"/>
</dbReference>
<dbReference type="SMART" id="SM00095">
    <property type="entry name" value="TR_THY"/>
    <property type="match status" value="1"/>
</dbReference>
<dbReference type="InterPro" id="IPR023416">
    <property type="entry name" value="Transthyretin/HIU_hydrolase_d"/>
</dbReference>
<evidence type="ECO:0000256" key="5">
    <source>
        <dbReference type="ARBA" id="ARBA00012609"/>
    </source>
</evidence>
<dbReference type="PRINTS" id="PR00189">
    <property type="entry name" value="TRNSTHYRETIN"/>
</dbReference>
<protein>
    <recommendedName>
        <fullName evidence="6 10">5-hydroxyisourate hydrolase</fullName>
        <shortName evidence="10">HIU hydrolase</shortName>
        <shortName evidence="10">HIUHase</shortName>
        <ecNumber evidence="5 10">3.5.2.17</ecNumber>
    </recommendedName>
</protein>
<keyword evidence="8 10" id="KW-0378">Hydrolase</keyword>
<evidence type="ECO:0000256" key="3">
    <source>
        <dbReference type="ARBA" id="ARBA00009850"/>
    </source>
</evidence>
<evidence type="ECO:0000256" key="2">
    <source>
        <dbReference type="ARBA" id="ARBA00002704"/>
    </source>
</evidence>